<protein>
    <recommendedName>
        <fullName evidence="4">Transmembrane protein</fullName>
    </recommendedName>
</protein>
<evidence type="ECO:0008006" key="4">
    <source>
        <dbReference type="Google" id="ProtNLM"/>
    </source>
</evidence>
<feature type="transmembrane region" description="Helical" evidence="1">
    <location>
        <begin position="210"/>
        <end position="233"/>
    </location>
</feature>
<evidence type="ECO:0000256" key="1">
    <source>
        <dbReference type="SAM" id="Phobius"/>
    </source>
</evidence>
<accession>A0A7W5FVW0</accession>
<gene>
    <name evidence="2" type="ORF">FHS03_004252</name>
</gene>
<reference evidence="2 3" key="1">
    <citation type="submission" date="2020-08" db="EMBL/GenBank/DDBJ databases">
        <title>Genomic Encyclopedia of Type Strains, Phase III (KMG-III): the genomes of soil and plant-associated and newly described type strains.</title>
        <authorList>
            <person name="Whitman W."/>
        </authorList>
    </citation>
    <scope>NUCLEOTIDE SEQUENCE [LARGE SCALE GENOMIC DNA]</scope>
    <source>
        <strain evidence="2 3">CECT 8897</strain>
    </source>
</reference>
<dbReference type="Proteomes" id="UP000541535">
    <property type="component" value="Unassembled WGS sequence"/>
</dbReference>
<evidence type="ECO:0000313" key="2">
    <source>
        <dbReference type="EMBL" id="MBB3121176.1"/>
    </source>
</evidence>
<sequence length="500" mass="54132">MSTPDSGKPSLDAQRLEDFIFVRELNEVFLLLDHISGCWDKSWYAQPKTFADEIIPNVLELCKIGLEADGSDNSKAEQAYKLLCAKDKLNAAARPASGMTIAFTLLVVGEGNRRSWSAWMTGIGNLWRHWTRPREATLALPPPDAGASAPQAVDAGTVASNGGAAVPVGNALVALPVQRNSSRSWDKPTRLTLARHAFPGLVHVAIKFKLWLSCIVLLLVLGLMGTCVMSWHITGGNVILQHLDELKVKEAVLQKTIAEAELKFATDEQEHQTGQPAPMPMAIPARADAPGQARARNASRPVQFCSLFEKDATPFYRSTEEYQLCSRKRAIERQIVIAHDALGDWLQPWIDVYQYVQAKLSSGRMFYPPPAAQGNTEELAQIVTMVVGTAVLPLFYGVLGAGAAVVRDLWAKMRESLLSPRDLSLALLQLALGATIGACIALFISPSPQAGGKEAALLGSWALSSSALSFVAGFGVEGVFLALESLVRRVFNVSDPARKP</sequence>
<keyword evidence="3" id="KW-1185">Reference proteome</keyword>
<comment type="caution">
    <text evidence="2">The sequence shown here is derived from an EMBL/GenBank/DDBJ whole genome shotgun (WGS) entry which is preliminary data.</text>
</comment>
<dbReference type="RefSeq" id="WP_183442904.1">
    <property type="nucleotide sequence ID" value="NZ_JACHXD010000014.1"/>
</dbReference>
<feature type="transmembrane region" description="Helical" evidence="1">
    <location>
        <begin position="379"/>
        <end position="405"/>
    </location>
</feature>
<keyword evidence="1" id="KW-1133">Transmembrane helix</keyword>
<organism evidence="2 3">
    <name type="scientific">Pseudoduganella violacea</name>
    <dbReference type="NCBI Taxonomy" id="1715466"/>
    <lineage>
        <taxon>Bacteria</taxon>
        <taxon>Pseudomonadati</taxon>
        <taxon>Pseudomonadota</taxon>
        <taxon>Betaproteobacteria</taxon>
        <taxon>Burkholderiales</taxon>
        <taxon>Oxalobacteraceae</taxon>
        <taxon>Telluria group</taxon>
        <taxon>Pseudoduganella</taxon>
    </lineage>
</organism>
<name>A0A7W5FVW0_9BURK</name>
<keyword evidence="1" id="KW-0472">Membrane</keyword>
<feature type="transmembrane region" description="Helical" evidence="1">
    <location>
        <begin position="456"/>
        <end position="483"/>
    </location>
</feature>
<feature type="transmembrane region" description="Helical" evidence="1">
    <location>
        <begin position="425"/>
        <end position="444"/>
    </location>
</feature>
<evidence type="ECO:0000313" key="3">
    <source>
        <dbReference type="Proteomes" id="UP000541535"/>
    </source>
</evidence>
<keyword evidence="1" id="KW-0812">Transmembrane</keyword>
<dbReference type="AlphaFoldDB" id="A0A7W5FVW0"/>
<dbReference type="EMBL" id="JACHXD010000014">
    <property type="protein sequence ID" value="MBB3121176.1"/>
    <property type="molecule type" value="Genomic_DNA"/>
</dbReference>
<proteinExistence type="predicted"/>